<comment type="caution">
    <text evidence="1">The sequence shown here is derived from an EMBL/GenBank/DDBJ whole genome shotgun (WGS) entry which is preliminary data.</text>
</comment>
<name>A0ABN3Q034_9ACTN</name>
<accession>A0ABN3Q034</accession>
<protein>
    <submittedName>
        <fullName evidence="1">Uncharacterized protein</fullName>
    </submittedName>
</protein>
<dbReference type="EMBL" id="BAAATD010000006">
    <property type="protein sequence ID" value="GAA2609789.1"/>
    <property type="molecule type" value="Genomic_DNA"/>
</dbReference>
<reference evidence="1 2" key="1">
    <citation type="journal article" date="2019" name="Int. J. Syst. Evol. Microbiol.">
        <title>The Global Catalogue of Microorganisms (GCM) 10K type strain sequencing project: providing services to taxonomists for standard genome sequencing and annotation.</title>
        <authorList>
            <consortium name="The Broad Institute Genomics Platform"/>
            <consortium name="The Broad Institute Genome Sequencing Center for Infectious Disease"/>
            <person name="Wu L."/>
            <person name="Ma J."/>
        </authorList>
    </citation>
    <scope>NUCLEOTIDE SEQUENCE [LARGE SCALE GENOMIC DNA]</scope>
    <source>
        <strain evidence="1 2">JCM 6833</strain>
    </source>
</reference>
<proteinExistence type="predicted"/>
<dbReference type="Proteomes" id="UP001501509">
    <property type="component" value="Unassembled WGS sequence"/>
</dbReference>
<sequence length="86" mass="9734">MTRVEALEIARKHVESLATNSRGYQDGVKLADKVAAVETFARFLMEGEPDRVEITTLDRRDPEYLAIGGGVPDEPIEHPWLDRRMP</sequence>
<evidence type="ECO:0000313" key="2">
    <source>
        <dbReference type="Proteomes" id="UP001501509"/>
    </source>
</evidence>
<dbReference type="RefSeq" id="WP_344544609.1">
    <property type="nucleotide sequence ID" value="NZ_BAAATD010000006.1"/>
</dbReference>
<gene>
    <name evidence="1" type="ORF">GCM10010411_50160</name>
</gene>
<organism evidence="1 2">
    <name type="scientific">Actinomadura fulvescens</name>
    <dbReference type="NCBI Taxonomy" id="46160"/>
    <lineage>
        <taxon>Bacteria</taxon>
        <taxon>Bacillati</taxon>
        <taxon>Actinomycetota</taxon>
        <taxon>Actinomycetes</taxon>
        <taxon>Streptosporangiales</taxon>
        <taxon>Thermomonosporaceae</taxon>
        <taxon>Actinomadura</taxon>
    </lineage>
</organism>
<evidence type="ECO:0000313" key="1">
    <source>
        <dbReference type="EMBL" id="GAA2609789.1"/>
    </source>
</evidence>
<keyword evidence="2" id="KW-1185">Reference proteome</keyword>